<dbReference type="EMBL" id="QGKS01000375">
    <property type="protein sequence ID" value="PWR09972.1"/>
    <property type="molecule type" value="Genomic_DNA"/>
</dbReference>
<dbReference type="SUPFAM" id="SSF47413">
    <property type="entry name" value="lambda repressor-like DNA-binding domains"/>
    <property type="match status" value="1"/>
</dbReference>
<dbReference type="InterPro" id="IPR001387">
    <property type="entry name" value="Cro/C1-type_HTH"/>
</dbReference>
<feature type="domain" description="HTH cro/C1-type" evidence="2">
    <location>
        <begin position="19"/>
        <end position="73"/>
    </location>
</feature>
<feature type="region of interest" description="Disordered" evidence="1">
    <location>
        <begin position="143"/>
        <end position="162"/>
    </location>
</feature>
<evidence type="ECO:0000313" key="3">
    <source>
        <dbReference type="EMBL" id="PWR09972.1"/>
    </source>
</evidence>
<dbReference type="GO" id="GO:0003677">
    <property type="term" value="F:DNA binding"/>
    <property type="evidence" value="ECO:0007669"/>
    <property type="project" value="InterPro"/>
</dbReference>
<evidence type="ECO:0000313" key="4">
    <source>
        <dbReference type="Proteomes" id="UP000246050"/>
    </source>
</evidence>
<dbReference type="Pfam" id="PF19054">
    <property type="entry name" value="DUF5753"/>
    <property type="match status" value="1"/>
</dbReference>
<dbReference type="AlphaFoldDB" id="A0A317D6P6"/>
<dbReference type="PROSITE" id="PS50943">
    <property type="entry name" value="HTH_CROC1"/>
    <property type="match status" value="1"/>
</dbReference>
<dbReference type="CDD" id="cd00093">
    <property type="entry name" value="HTH_XRE"/>
    <property type="match status" value="1"/>
</dbReference>
<dbReference type="Pfam" id="PF13560">
    <property type="entry name" value="HTH_31"/>
    <property type="match status" value="1"/>
</dbReference>
<dbReference type="SMART" id="SM00530">
    <property type="entry name" value="HTH_XRE"/>
    <property type="match status" value="1"/>
</dbReference>
<dbReference type="OrthoDB" id="5177725at2"/>
<evidence type="ECO:0000256" key="1">
    <source>
        <dbReference type="SAM" id="MobiDB-lite"/>
    </source>
</evidence>
<dbReference type="Proteomes" id="UP000246050">
    <property type="component" value="Unassembled WGS sequence"/>
</dbReference>
<sequence length="327" mass="36086">MPPAVPSPILRRRRLGTELRRLREAAGLTGDQVIERVGWASASKLSRLENGRSRPDPDDVRDLLALYGAEDELHEELLGITQEAGDMRGWLRNFPVMTQQQRGFAELEAGCAEISEYNPVIVPGLLQTPGYARHRIISAAQVAEQAGDPETGEDPETEVRARQARQSLLTRSPDAPRYTAVLEDAALGWRAGPPEVLHEQIVHLCELAMLPNVTLHLLLRDTRIADWYLPPTAFSVYRFADPLDPETLAIEGGFTDVMSTEANALNRYKVAFEWLCSAALSASDTLSWLIEATGRLTDTAPEATAAYGPATAPVQRRRNSGRLTTDR</sequence>
<protein>
    <submittedName>
        <fullName evidence="3">Transcriptional regulator</fullName>
    </submittedName>
</protein>
<proteinExistence type="predicted"/>
<dbReference type="InterPro" id="IPR010982">
    <property type="entry name" value="Lambda_DNA-bd_dom_sf"/>
</dbReference>
<organism evidence="3 4">
    <name type="scientific">Micromonospora sicca</name>
    <dbReference type="NCBI Taxonomy" id="2202420"/>
    <lineage>
        <taxon>Bacteria</taxon>
        <taxon>Bacillati</taxon>
        <taxon>Actinomycetota</taxon>
        <taxon>Actinomycetes</taxon>
        <taxon>Micromonosporales</taxon>
        <taxon>Micromonosporaceae</taxon>
        <taxon>Micromonospora</taxon>
    </lineage>
</organism>
<dbReference type="InterPro" id="IPR043917">
    <property type="entry name" value="DUF5753"/>
</dbReference>
<comment type="caution">
    <text evidence="3">The sequence shown here is derived from an EMBL/GenBank/DDBJ whole genome shotgun (WGS) entry which is preliminary data.</text>
</comment>
<accession>A0A317D6P6</accession>
<dbReference type="Gene3D" id="1.10.260.40">
    <property type="entry name" value="lambda repressor-like DNA-binding domains"/>
    <property type="match status" value="1"/>
</dbReference>
<dbReference type="RefSeq" id="WP_109804808.1">
    <property type="nucleotide sequence ID" value="NZ_QGKS01000375.1"/>
</dbReference>
<feature type="region of interest" description="Disordered" evidence="1">
    <location>
        <begin position="301"/>
        <end position="327"/>
    </location>
</feature>
<gene>
    <name evidence="3" type="ORF">DKT69_29955</name>
</gene>
<name>A0A317D6P6_9ACTN</name>
<reference evidence="3 4" key="1">
    <citation type="submission" date="2018-05" db="EMBL/GenBank/DDBJ databases">
        <title>Micromonosporas from Atacama Desert.</title>
        <authorList>
            <person name="Carro L."/>
            <person name="Golinska P."/>
            <person name="Klenk H.-P."/>
            <person name="Goodfellow M."/>
        </authorList>
    </citation>
    <scope>NUCLEOTIDE SEQUENCE [LARGE SCALE GENOMIC DNA]</scope>
    <source>
        <strain evidence="3 4">4G51</strain>
    </source>
</reference>
<evidence type="ECO:0000259" key="2">
    <source>
        <dbReference type="PROSITE" id="PS50943"/>
    </source>
</evidence>